<organism evidence="4 5">
    <name type="scientific">Pseudonocardia zijingensis</name>
    <dbReference type="NCBI Taxonomy" id="153376"/>
    <lineage>
        <taxon>Bacteria</taxon>
        <taxon>Bacillati</taxon>
        <taxon>Actinomycetota</taxon>
        <taxon>Actinomycetes</taxon>
        <taxon>Pseudonocardiales</taxon>
        <taxon>Pseudonocardiaceae</taxon>
        <taxon>Pseudonocardia</taxon>
    </lineage>
</organism>
<protein>
    <submittedName>
        <fullName evidence="4">LuxR family transcriptional regulator</fullName>
    </submittedName>
</protein>
<proteinExistence type="predicted"/>
<dbReference type="Proteomes" id="UP001499967">
    <property type="component" value="Unassembled WGS sequence"/>
</dbReference>
<evidence type="ECO:0000256" key="1">
    <source>
        <dbReference type="ARBA" id="ARBA00022741"/>
    </source>
</evidence>
<dbReference type="Pfam" id="PF13191">
    <property type="entry name" value="AAA_16"/>
    <property type="match status" value="1"/>
</dbReference>
<dbReference type="SUPFAM" id="SSF46894">
    <property type="entry name" value="C-terminal effector domain of the bipartite response regulators"/>
    <property type="match status" value="1"/>
</dbReference>
<name>A0ABP3ZKJ1_9PSEU</name>
<dbReference type="CDD" id="cd06170">
    <property type="entry name" value="LuxR_C_like"/>
    <property type="match status" value="1"/>
</dbReference>
<dbReference type="SMART" id="SM00421">
    <property type="entry name" value="HTH_LUXR"/>
    <property type="match status" value="1"/>
</dbReference>
<dbReference type="InterPro" id="IPR036388">
    <property type="entry name" value="WH-like_DNA-bd_sf"/>
</dbReference>
<dbReference type="InterPro" id="IPR041664">
    <property type="entry name" value="AAA_16"/>
</dbReference>
<gene>
    <name evidence="4" type="ORF">GCM10009559_04880</name>
</gene>
<dbReference type="InterPro" id="IPR027417">
    <property type="entry name" value="P-loop_NTPase"/>
</dbReference>
<sequence length="989" mass="105922">MDSSCGDLIAENGESFGHGESPGLLPAMSDVRFCLSTGKPPPLTAGPPGGLRPRRRLWGRDRELARVARITDPRAAQAIVVAGEAGIGKTSIWTAGLAAARAAGLRLVTTVSSEAEVDLPCVGLDDLLGELLDQYGGQLSDLHRDALACALLRRSDLPEPSPRVLAVSVLALLRSAVDDEPLVLAIDDLQWTDLETQRCLAYAVRRLWGRPLRLLLAIRTPSPWWPPQGGPTGSALLDALPAADTVYVGPLSPAAMRHVLAAASGTPVSAEQAQDLADSTGGNPFWALQLAQARRVPGPPEPESDDGFAPSVTSLVTERVAALPPRVRETVEVIAAMGRPSPSDVVRALDDPSADDPGQLLDLALATDLVVARGGRFLPAHPLIGTALLASIPGFRRRRLHLRLAESSTAPEARAHHMLAARTIYAGPGDPGGDTEDRGDLLATLDAAALAAARRGAIAAAARFADQAFTNSDAADPYRQTRLIRSARYHYRAAELLTAHRQFGLVDLASLDPDLLDEVVPLFADTAGRLFGRQAVAHVRKLLEELPDDIDPHRRARRAALLLTLRAHSFYGDERSVEASRAAVDATAAARSAASLQHWALGHLIEAEYMSGREPADDLVLCRAALERSVPRELLGMPTDVLRAMVMVASDDIAPARTLLERVREAALAAGDDSVVIIAGTVSGYLELVCGRSERCAAHLQEVDRIVDPDAPEAAVIVCMRGMLHIARGEFCSTRTMLAALDADGVAPSDRSDVVREYLRGQLALYEYRFGDAVEHLRTFLDFNHRRGRTNPAARLGVDVDLGYALAASGDLEGAEEVARTLVEAANPGFRSIAQGCACRIRARVAQERGDEAAVVAFAEAAVEHHSHTERLPELGRSLVVLAEALVARDPARASETADRARAILLQCGQLWWADRAARISRSPVPAGDVRPTLSPSERAVAELVANGDSNRAVAEQLHLSIRTVENHLRSVYRKLGARSRRDLPGLLR</sequence>
<feature type="domain" description="HTH luxR-type" evidence="3">
    <location>
        <begin position="927"/>
        <end position="989"/>
    </location>
</feature>
<comment type="caution">
    <text evidence="4">The sequence shown here is derived from an EMBL/GenBank/DDBJ whole genome shotgun (WGS) entry which is preliminary data.</text>
</comment>
<dbReference type="EMBL" id="BAAAHP010000013">
    <property type="protein sequence ID" value="GAA0921797.1"/>
    <property type="molecule type" value="Genomic_DNA"/>
</dbReference>
<dbReference type="PANTHER" id="PTHR16305">
    <property type="entry name" value="TESTICULAR SOLUBLE ADENYLYL CYCLASE"/>
    <property type="match status" value="1"/>
</dbReference>
<reference evidence="5" key="1">
    <citation type="journal article" date="2019" name="Int. J. Syst. Evol. Microbiol.">
        <title>The Global Catalogue of Microorganisms (GCM) 10K type strain sequencing project: providing services to taxonomists for standard genome sequencing and annotation.</title>
        <authorList>
            <consortium name="The Broad Institute Genomics Platform"/>
            <consortium name="The Broad Institute Genome Sequencing Center for Infectious Disease"/>
            <person name="Wu L."/>
            <person name="Ma J."/>
        </authorList>
    </citation>
    <scope>NUCLEOTIDE SEQUENCE [LARGE SCALE GENOMIC DNA]</scope>
    <source>
        <strain evidence="5">JCM 11117</strain>
    </source>
</reference>
<dbReference type="PRINTS" id="PR00038">
    <property type="entry name" value="HTHLUXR"/>
</dbReference>
<dbReference type="InterPro" id="IPR000792">
    <property type="entry name" value="Tscrpt_reg_LuxR_C"/>
</dbReference>
<keyword evidence="5" id="KW-1185">Reference proteome</keyword>
<dbReference type="Gene3D" id="1.10.10.10">
    <property type="entry name" value="Winged helix-like DNA-binding domain superfamily/Winged helix DNA-binding domain"/>
    <property type="match status" value="1"/>
</dbReference>
<accession>A0ABP3ZKJ1</accession>
<dbReference type="PROSITE" id="PS00622">
    <property type="entry name" value="HTH_LUXR_1"/>
    <property type="match status" value="1"/>
</dbReference>
<evidence type="ECO:0000313" key="4">
    <source>
        <dbReference type="EMBL" id="GAA0921797.1"/>
    </source>
</evidence>
<dbReference type="PROSITE" id="PS50043">
    <property type="entry name" value="HTH_LUXR_2"/>
    <property type="match status" value="1"/>
</dbReference>
<dbReference type="PANTHER" id="PTHR16305:SF35">
    <property type="entry name" value="TRANSCRIPTIONAL ACTIVATOR DOMAIN"/>
    <property type="match status" value="1"/>
</dbReference>
<evidence type="ECO:0000313" key="5">
    <source>
        <dbReference type="Proteomes" id="UP001499967"/>
    </source>
</evidence>
<evidence type="ECO:0000259" key="3">
    <source>
        <dbReference type="PROSITE" id="PS50043"/>
    </source>
</evidence>
<evidence type="ECO:0000256" key="2">
    <source>
        <dbReference type="ARBA" id="ARBA00022840"/>
    </source>
</evidence>
<keyword evidence="2" id="KW-0067">ATP-binding</keyword>
<dbReference type="Gene3D" id="3.40.50.300">
    <property type="entry name" value="P-loop containing nucleotide triphosphate hydrolases"/>
    <property type="match status" value="1"/>
</dbReference>
<dbReference type="Pfam" id="PF00196">
    <property type="entry name" value="GerE"/>
    <property type="match status" value="1"/>
</dbReference>
<keyword evidence="1" id="KW-0547">Nucleotide-binding</keyword>
<dbReference type="InterPro" id="IPR016032">
    <property type="entry name" value="Sig_transdc_resp-reg_C-effctor"/>
</dbReference>
<dbReference type="SUPFAM" id="SSF52540">
    <property type="entry name" value="P-loop containing nucleoside triphosphate hydrolases"/>
    <property type="match status" value="1"/>
</dbReference>